<accession>A0ABV4CTX8</accession>
<protein>
    <submittedName>
        <fullName evidence="5">LysM peptidoglycan-binding domain-containing protein</fullName>
    </submittedName>
</protein>
<dbReference type="SUPFAM" id="SSF53955">
    <property type="entry name" value="Lysozyme-like"/>
    <property type="match status" value="1"/>
</dbReference>
<dbReference type="SUPFAM" id="SSF54106">
    <property type="entry name" value="LysM domain"/>
    <property type="match status" value="2"/>
</dbReference>
<gene>
    <name evidence="5" type="ORF">AAK873_04305</name>
</gene>
<dbReference type="SMART" id="SM00257">
    <property type="entry name" value="LysM"/>
    <property type="match status" value="2"/>
</dbReference>
<evidence type="ECO:0000313" key="5">
    <source>
        <dbReference type="EMBL" id="MEY8244843.1"/>
    </source>
</evidence>
<comment type="similarity">
    <text evidence="1">Belongs to the transglycosylase Slt family.</text>
</comment>
<dbReference type="CDD" id="cd16894">
    <property type="entry name" value="MltD-like"/>
    <property type="match status" value="1"/>
</dbReference>
<evidence type="ECO:0000259" key="4">
    <source>
        <dbReference type="PROSITE" id="PS51782"/>
    </source>
</evidence>
<dbReference type="InterPro" id="IPR023346">
    <property type="entry name" value="Lysozyme-like_dom_sf"/>
</dbReference>
<dbReference type="PANTHER" id="PTHR33734">
    <property type="entry name" value="LYSM DOMAIN-CONTAINING GPI-ANCHORED PROTEIN 2"/>
    <property type="match status" value="1"/>
</dbReference>
<comment type="caution">
    <text evidence="5">The sequence shown here is derived from an EMBL/GenBank/DDBJ whole genome shotgun (WGS) entry which is preliminary data.</text>
</comment>
<name>A0ABV4CTX8_9BACT</name>
<dbReference type="CDD" id="cd00118">
    <property type="entry name" value="LysM"/>
    <property type="match status" value="2"/>
</dbReference>
<dbReference type="Gene3D" id="3.10.350.10">
    <property type="entry name" value="LysM domain"/>
    <property type="match status" value="2"/>
</dbReference>
<evidence type="ECO:0000313" key="6">
    <source>
        <dbReference type="Proteomes" id="UP001565200"/>
    </source>
</evidence>
<dbReference type="InterPro" id="IPR036779">
    <property type="entry name" value="LysM_dom_sf"/>
</dbReference>
<dbReference type="PROSITE" id="PS00922">
    <property type="entry name" value="TRANSGLYCOSYLASE"/>
    <property type="match status" value="1"/>
</dbReference>
<feature type="chain" id="PRO_5047537538" evidence="3">
    <location>
        <begin position="20"/>
        <end position="544"/>
    </location>
</feature>
<dbReference type="EMBL" id="JBCLPP010000009">
    <property type="protein sequence ID" value="MEY8244843.1"/>
    <property type="molecule type" value="Genomic_DNA"/>
</dbReference>
<dbReference type="PROSITE" id="PS51782">
    <property type="entry name" value="LYSM"/>
    <property type="match status" value="2"/>
</dbReference>
<proteinExistence type="inferred from homology"/>
<feature type="region of interest" description="Disordered" evidence="2">
    <location>
        <begin position="455"/>
        <end position="487"/>
    </location>
</feature>
<dbReference type="PANTHER" id="PTHR33734:SF22">
    <property type="entry name" value="MEMBRANE-BOUND LYTIC MUREIN TRANSGLYCOSYLASE D"/>
    <property type="match status" value="1"/>
</dbReference>
<keyword evidence="3" id="KW-0732">Signal</keyword>
<feature type="signal peptide" evidence="3">
    <location>
        <begin position="1"/>
        <end position="19"/>
    </location>
</feature>
<organism evidence="5 6">
    <name type="scientific">Heminiphilus faecis</name>
    <dbReference type="NCBI Taxonomy" id="2601703"/>
    <lineage>
        <taxon>Bacteria</taxon>
        <taxon>Pseudomonadati</taxon>
        <taxon>Bacteroidota</taxon>
        <taxon>Bacteroidia</taxon>
        <taxon>Bacteroidales</taxon>
        <taxon>Muribaculaceae</taxon>
        <taxon>Heminiphilus</taxon>
    </lineage>
</organism>
<feature type="compositionally biased region" description="Low complexity" evidence="2">
    <location>
        <begin position="455"/>
        <end position="469"/>
    </location>
</feature>
<keyword evidence="6" id="KW-1185">Reference proteome</keyword>
<dbReference type="InterPro" id="IPR000189">
    <property type="entry name" value="Transglyc_AS"/>
</dbReference>
<dbReference type="Pfam" id="PF01476">
    <property type="entry name" value="LysM"/>
    <property type="match status" value="2"/>
</dbReference>
<dbReference type="InterPro" id="IPR008258">
    <property type="entry name" value="Transglycosylase_SLT_dom_1"/>
</dbReference>
<feature type="domain" description="LysM" evidence="4">
    <location>
        <begin position="496"/>
        <end position="541"/>
    </location>
</feature>
<feature type="domain" description="LysM" evidence="4">
    <location>
        <begin position="377"/>
        <end position="420"/>
    </location>
</feature>
<sequence>MKKLILSFSLFSSALFAVAAPSILTLKQSITDDAIVYPESFETDTHKMMQNWYLQNYTVLNDNFAKVPTIDASDEVYIKRLASLPTDIEMPYNQIVRSYINMYTQRRRELVESMLGMSLYYMPIFEQALERHGLPLELRYLPVIESALNPDAVSRVGATGLWQFMLPTARGLGLEISTLVDERRDPYASSEAAAVYLKQLFGMYNDWSLAIAAYNCGPGNVNKALRRAGDNGKDFWSIYYLLPAETRGYVPAFIAANYVMTYYNQHNISPALARRPIITDSIHINKRVHFKQIADVLNLPVEEIRVLNPQYRKDIIPGDVRPYSLVLPSMQVYSYIMSEDSILSRDSKLYARRNVVEPQMGPVEDPDAEYTTKLVVVTHKVRKGETLSTIAKKYGVTTSEIKKWNKMKKSRINTGRKLKIHTYQRVATGRKKSSDEELASTSSAVDAACVNNDTVSSSTPSVAAAPEPAKNVAKNTKPKTEKKVSAKKAKTSGSYTYHTVKKGESLYRIAQKYKGVSIKDLQEANGMGSKTALREGQKIKIPRI</sequence>
<dbReference type="Pfam" id="PF01464">
    <property type="entry name" value="SLT"/>
    <property type="match status" value="1"/>
</dbReference>
<dbReference type="Proteomes" id="UP001565200">
    <property type="component" value="Unassembled WGS sequence"/>
</dbReference>
<evidence type="ECO:0000256" key="2">
    <source>
        <dbReference type="SAM" id="MobiDB-lite"/>
    </source>
</evidence>
<reference evidence="5 6" key="1">
    <citation type="submission" date="2024-03" db="EMBL/GenBank/DDBJ databases">
        <title>Mouse gut bacterial collection (mGBC) of GemPharmatech.</title>
        <authorList>
            <person name="He Y."/>
            <person name="Dong L."/>
            <person name="Wu D."/>
            <person name="Gao X."/>
            <person name="Lin Z."/>
        </authorList>
    </citation>
    <scope>NUCLEOTIDE SEQUENCE [LARGE SCALE GENOMIC DNA]</scope>
    <source>
        <strain evidence="5 6">54-13</strain>
    </source>
</reference>
<evidence type="ECO:0000256" key="1">
    <source>
        <dbReference type="ARBA" id="ARBA00007734"/>
    </source>
</evidence>
<evidence type="ECO:0000256" key="3">
    <source>
        <dbReference type="SAM" id="SignalP"/>
    </source>
</evidence>
<dbReference type="InterPro" id="IPR018392">
    <property type="entry name" value="LysM"/>
</dbReference>
<dbReference type="RefSeq" id="WP_121700319.1">
    <property type="nucleotide sequence ID" value="NZ_JBCLPP010000009.1"/>
</dbReference>
<dbReference type="Gene3D" id="1.10.530.10">
    <property type="match status" value="1"/>
</dbReference>